<sequence length="224" mass="26082">MLVTIINSDDMKLHSAACLVQRHCICGTSPYTAPMIALYITLFRPLKLLEKKPPPQTRKAQHVFSEAGEESWSIRDIKAYEHIRIDYGWDEDQGYWIKVMDDRLRMRDDGHFVMEIDRFRASVLDGGQQGCYLSAHTGPRGKGKKVRMDVMFDLWDIYKVPDVKGILMECRKLSEREVQEFCDAVEEEEDWAHVWSDCESEESDESDESEESDECDENDKEEDD</sequence>
<evidence type="ECO:0000313" key="2">
    <source>
        <dbReference type="EMBL" id="KAF7114948.1"/>
    </source>
</evidence>
<accession>A0A8H6P2E3</accession>
<feature type="region of interest" description="Disordered" evidence="1">
    <location>
        <begin position="189"/>
        <end position="224"/>
    </location>
</feature>
<reference evidence="2" key="1">
    <citation type="submission" date="2020-06" db="EMBL/GenBank/DDBJ databases">
        <title>Draft genome sequences of strains closely related to Aspergillus parafelis and Aspergillus hiratsukae.</title>
        <authorList>
            <person name="Dos Santos R.A.C."/>
            <person name="Rivero-Menendez O."/>
            <person name="Steenwyk J.L."/>
            <person name="Mead M.E."/>
            <person name="Goldman G.H."/>
            <person name="Alastruey-Izquierdo A."/>
            <person name="Rokas A."/>
        </authorList>
    </citation>
    <scope>NUCLEOTIDE SEQUENCE</scope>
    <source>
        <strain evidence="2">CNM-CM5793</strain>
    </source>
</reference>
<organism evidence="2 3">
    <name type="scientific">Aspergillus hiratsukae</name>
    <dbReference type="NCBI Taxonomy" id="1194566"/>
    <lineage>
        <taxon>Eukaryota</taxon>
        <taxon>Fungi</taxon>
        <taxon>Dikarya</taxon>
        <taxon>Ascomycota</taxon>
        <taxon>Pezizomycotina</taxon>
        <taxon>Eurotiomycetes</taxon>
        <taxon>Eurotiomycetidae</taxon>
        <taxon>Eurotiales</taxon>
        <taxon>Aspergillaceae</taxon>
        <taxon>Aspergillus</taxon>
        <taxon>Aspergillus subgen. Fumigati</taxon>
    </lineage>
</organism>
<evidence type="ECO:0000313" key="3">
    <source>
        <dbReference type="Proteomes" id="UP000630445"/>
    </source>
</evidence>
<comment type="caution">
    <text evidence="2">The sequence shown here is derived from an EMBL/GenBank/DDBJ whole genome shotgun (WGS) entry which is preliminary data.</text>
</comment>
<protein>
    <submittedName>
        <fullName evidence="2">Uncharacterized protein</fullName>
    </submittedName>
</protein>
<evidence type="ECO:0000256" key="1">
    <source>
        <dbReference type="SAM" id="MobiDB-lite"/>
    </source>
</evidence>
<keyword evidence="3" id="KW-1185">Reference proteome</keyword>
<name>A0A8H6P2E3_9EURO</name>
<proteinExistence type="predicted"/>
<dbReference type="OrthoDB" id="432970at2759"/>
<dbReference type="AlphaFoldDB" id="A0A8H6P2E3"/>
<feature type="compositionally biased region" description="Acidic residues" evidence="1">
    <location>
        <begin position="198"/>
        <end position="224"/>
    </location>
</feature>
<dbReference type="Proteomes" id="UP000630445">
    <property type="component" value="Unassembled WGS sequence"/>
</dbReference>
<dbReference type="EMBL" id="JACBAD010002120">
    <property type="protein sequence ID" value="KAF7114948.1"/>
    <property type="molecule type" value="Genomic_DNA"/>
</dbReference>
<gene>
    <name evidence="2" type="ORF">CNMCM5793_000718</name>
</gene>